<feature type="transmembrane region" description="Helical" evidence="1">
    <location>
        <begin position="255"/>
        <end position="276"/>
    </location>
</feature>
<comment type="caution">
    <text evidence="2">The sequence shown here is derived from an EMBL/GenBank/DDBJ whole genome shotgun (WGS) entry which is preliminary data.</text>
</comment>
<organism evidence="2 3">
    <name type="scientific">Candidatus Egerieimonas intestinavium</name>
    <dbReference type="NCBI Taxonomy" id="2840777"/>
    <lineage>
        <taxon>Bacteria</taxon>
        <taxon>Bacillati</taxon>
        <taxon>Bacillota</taxon>
        <taxon>Clostridia</taxon>
        <taxon>Lachnospirales</taxon>
        <taxon>Lachnospiraceae</taxon>
        <taxon>Lachnospiraceae incertae sedis</taxon>
        <taxon>Candidatus Egerieimonas</taxon>
    </lineage>
</organism>
<keyword evidence="1" id="KW-1133">Transmembrane helix</keyword>
<feature type="transmembrane region" description="Helical" evidence="1">
    <location>
        <begin position="213"/>
        <end position="235"/>
    </location>
</feature>
<dbReference type="EMBL" id="DVHU01000013">
    <property type="protein sequence ID" value="HIR92118.1"/>
    <property type="molecule type" value="Genomic_DNA"/>
</dbReference>
<sequence length="284" mass="32916">MDEICKMLSTETKKFDAQIFLDKVNTYITKNERLLYTHITNYIFTLDEKQFGILQTNIDSVVSCIFSGNCGKQENLEECEKLKRTVLKIWDHTNLARRQYLVFCDKDEEYTNIVSEKMELAEIKISKEMNIQLISLVAIFTALSFLVFGGISSLDNIFAGVKDVPVLKLVIIGCIWSFCITNLIFAFMFFVAKMTRLSISSTENINANLIQKYPLVWWSNFAILSVLSLSCWIYYIRRYGYSKKIDNMISHNPTVFALVGVLAICVIMVIIGRKLFRLYRKKER</sequence>
<evidence type="ECO:0000313" key="3">
    <source>
        <dbReference type="Proteomes" id="UP000886841"/>
    </source>
</evidence>
<feature type="transmembrane region" description="Helical" evidence="1">
    <location>
        <begin position="133"/>
        <end position="154"/>
    </location>
</feature>
<dbReference type="Proteomes" id="UP000886841">
    <property type="component" value="Unassembled WGS sequence"/>
</dbReference>
<protein>
    <submittedName>
        <fullName evidence="2">Uncharacterized protein</fullName>
    </submittedName>
</protein>
<keyword evidence="1" id="KW-0812">Transmembrane</keyword>
<feature type="transmembrane region" description="Helical" evidence="1">
    <location>
        <begin position="166"/>
        <end position="192"/>
    </location>
</feature>
<reference evidence="2" key="1">
    <citation type="submission" date="2020-10" db="EMBL/GenBank/DDBJ databases">
        <authorList>
            <person name="Gilroy R."/>
        </authorList>
    </citation>
    <scope>NUCLEOTIDE SEQUENCE</scope>
    <source>
        <strain evidence="2">ChiSxjej1B13-7041</strain>
    </source>
</reference>
<keyword evidence="1" id="KW-0472">Membrane</keyword>
<proteinExistence type="predicted"/>
<accession>A0A9D1EHH4</accession>
<gene>
    <name evidence="2" type="ORF">IAB98_01685</name>
</gene>
<reference evidence="2" key="2">
    <citation type="journal article" date="2021" name="PeerJ">
        <title>Extensive microbial diversity within the chicken gut microbiome revealed by metagenomics and culture.</title>
        <authorList>
            <person name="Gilroy R."/>
            <person name="Ravi A."/>
            <person name="Getino M."/>
            <person name="Pursley I."/>
            <person name="Horton D.L."/>
            <person name="Alikhan N.F."/>
            <person name="Baker D."/>
            <person name="Gharbi K."/>
            <person name="Hall N."/>
            <person name="Watson M."/>
            <person name="Adriaenssens E.M."/>
            <person name="Foster-Nyarko E."/>
            <person name="Jarju S."/>
            <person name="Secka A."/>
            <person name="Antonio M."/>
            <person name="Oren A."/>
            <person name="Chaudhuri R.R."/>
            <person name="La Ragione R."/>
            <person name="Hildebrand F."/>
            <person name="Pallen M.J."/>
        </authorList>
    </citation>
    <scope>NUCLEOTIDE SEQUENCE</scope>
    <source>
        <strain evidence="2">ChiSxjej1B13-7041</strain>
    </source>
</reference>
<dbReference type="AlphaFoldDB" id="A0A9D1EHH4"/>
<name>A0A9D1EHH4_9FIRM</name>
<evidence type="ECO:0000313" key="2">
    <source>
        <dbReference type="EMBL" id="HIR92118.1"/>
    </source>
</evidence>
<evidence type="ECO:0000256" key="1">
    <source>
        <dbReference type="SAM" id="Phobius"/>
    </source>
</evidence>